<name>A0A816JHK5_BRANA</name>
<evidence type="ECO:0000313" key="3">
    <source>
        <dbReference type="EMBL" id="CAF1840544.1"/>
    </source>
</evidence>
<dbReference type="EMBL" id="HG994368">
    <property type="protein sequence ID" value="CAF1840544.1"/>
    <property type="molecule type" value="Genomic_DNA"/>
</dbReference>
<dbReference type="InterPro" id="IPR016140">
    <property type="entry name" value="Bifunc_inhib/LTP/seed_store"/>
</dbReference>
<dbReference type="CDD" id="cd00010">
    <property type="entry name" value="AAI_LTSS"/>
    <property type="match status" value="1"/>
</dbReference>
<feature type="chain" id="PRO_5032756822" evidence="1">
    <location>
        <begin position="29"/>
        <end position="280"/>
    </location>
</feature>
<dbReference type="Proteomes" id="UP001295469">
    <property type="component" value="Chromosome C04"/>
</dbReference>
<organism evidence="3">
    <name type="scientific">Brassica napus</name>
    <name type="common">Rape</name>
    <dbReference type="NCBI Taxonomy" id="3708"/>
    <lineage>
        <taxon>Eukaryota</taxon>
        <taxon>Viridiplantae</taxon>
        <taxon>Streptophyta</taxon>
        <taxon>Embryophyta</taxon>
        <taxon>Tracheophyta</taxon>
        <taxon>Spermatophyta</taxon>
        <taxon>Magnoliopsida</taxon>
        <taxon>eudicotyledons</taxon>
        <taxon>Gunneridae</taxon>
        <taxon>Pentapetalae</taxon>
        <taxon>rosids</taxon>
        <taxon>malvids</taxon>
        <taxon>Brassicales</taxon>
        <taxon>Brassicaceae</taxon>
        <taxon>Brassiceae</taxon>
        <taxon>Brassica</taxon>
    </lineage>
</organism>
<gene>
    <name evidence="3" type="ORF">DARMORV10_C04P29080.1</name>
</gene>
<evidence type="ECO:0000256" key="1">
    <source>
        <dbReference type="SAM" id="SignalP"/>
    </source>
</evidence>
<protein>
    <submittedName>
        <fullName evidence="3">(rape) hypothetical protein</fullName>
    </submittedName>
</protein>
<reference evidence="3" key="1">
    <citation type="submission" date="2021-01" db="EMBL/GenBank/DDBJ databases">
        <authorList>
            <consortium name="Genoscope - CEA"/>
            <person name="William W."/>
        </authorList>
    </citation>
    <scope>NUCLEOTIDE SEQUENCE</scope>
</reference>
<feature type="domain" description="Bifunctional inhibitor/plant lipid transfer protein/seed storage helical" evidence="2">
    <location>
        <begin position="25"/>
        <end position="67"/>
    </location>
</feature>
<proteinExistence type="predicted"/>
<feature type="signal peptide" evidence="1">
    <location>
        <begin position="1"/>
        <end position="28"/>
    </location>
</feature>
<evidence type="ECO:0000259" key="2">
    <source>
        <dbReference type="Pfam" id="PF14368"/>
    </source>
</evidence>
<dbReference type="AlphaFoldDB" id="A0A816JHK5"/>
<dbReference type="Pfam" id="PF14368">
    <property type="entry name" value="LTP_2"/>
    <property type="match status" value="1"/>
</dbReference>
<keyword evidence="1" id="KW-0732">Signal</keyword>
<sequence>MTRFLTGNMIFAAAMTAMLLVTLPEVEAQAPTTCVSKLVPCFSALKTTTKPPKDCCDSIKEAVEKELTRIAPIRHLLSVLSSSVQDGVDVRSRPPVLVPLRRVSSTSASPHLKPMTAPSRVVLSTFAVVGIKPHCRVSDPLLPVCHCQSSVAAVESEKMFFCHQCNQTITISITSTADPFYPLATSRLPFIPVMDFTNLDHEPDAFDPLLELRRQKLLYLLQQNRSVAKSLSGDIVFSVLCNETKIHQETEIKEMTPELGIFAGYRVSTVILSLVSTIFL</sequence>
<dbReference type="SUPFAM" id="SSF47699">
    <property type="entry name" value="Bifunctional inhibitor/lipid-transfer protein/seed storage 2S albumin"/>
    <property type="match status" value="1"/>
</dbReference>
<dbReference type="InterPro" id="IPR036312">
    <property type="entry name" value="Bifun_inhib/LTP/seed_sf"/>
</dbReference>
<accession>A0A816JHK5</accession>